<comment type="caution">
    <text evidence="2">The sequence shown here is derived from an EMBL/GenBank/DDBJ whole genome shotgun (WGS) entry which is preliminary data.</text>
</comment>
<reference evidence="2 3" key="1">
    <citation type="submission" date="2021-05" db="EMBL/GenBank/DDBJ databases">
        <title>Pangenome of Leuconostoc gelidum warrants species status for Leuconostoc gelidum subsp. gasicomitatum.</title>
        <authorList>
            <person name="Johansson P."/>
            <person name="Sade E."/>
            <person name="Hultman J."/>
            <person name="Auvinen P."/>
            <person name="Bjorkroth J."/>
        </authorList>
    </citation>
    <scope>NUCLEOTIDE SEQUENCE</scope>
    <source>
        <strain evidence="1 3">AMKR21</strain>
        <strain evidence="2">C220d</strain>
    </source>
</reference>
<sequence>MIKINRTTDGAEKIKGIGWRFASDTLPTTLVLSVTYQKQAKLGYTILLLTYIRRLLIDD</sequence>
<proteinExistence type="predicted"/>
<dbReference type="RefSeq" id="WP_174249641.1">
    <property type="nucleotide sequence ID" value="NZ_CP017196.1"/>
</dbReference>
<protein>
    <submittedName>
        <fullName evidence="2">Uncharacterized protein</fullName>
    </submittedName>
</protein>
<dbReference type="Proteomes" id="UP000727071">
    <property type="component" value="Unassembled WGS sequence"/>
</dbReference>
<dbReference type="EMBL" id="JAHBFX010000001">
    <property type="protein sequence ID" value="MBZ5998854.1"/>
    <property type="molecule type" value="Genomic_DNA"/>
</dbReference>
<gene>
    <name evidence="2" type="ORF">KII88_04120</name>
    <name evidence="1" type="ORF">KIJ07_00185</name>
</gene>
<dbReference type="AlphaFoldDB" id="A0AB35FZ56"/>
<evidence type="ECO:0000313" key="1">
    <source>
        <dbReference type="EMBL" id="MBZ5998854.1"/>
    </source>
</evidence>
<accession>A0AB35FZ56</accession>
<evidence type="ECO:0000313" key="4">
    <source>
        <dbReference type="Proteomes" id="UP000727071"/>
    </source>
</evidence>
<name>A0AB35FZ56_LEUGE</name>
<organism evidence="2 4">
    <name type="scientific">Leuconostoc gelidum subsp. gelidum</name>
    <dbReference type="NCBI Taxonomy" id="1607839"/>
    <lineage>
        <taxon>Bacteria</taxon>
        <taxon>Bacillati</taxon>
        <taxon>Bacillota</taxon>
        <taxon>Bacilli</taxon>
        <taxon>Lactobacillales</taxon>
        <taxon>Lactobacillaceae</taxon>
        <taxon>Leuconostoc</taxon>
        <taxon>Leuconostoc gelidum group</taxon>
    </lineage>
</organism>
<evidence type="ECO:0000313" key="2">
    <source>
        <dbReference type="EMBL" id="MBZ6015720.1"/>
    </source>
</evidence>
<dbReference type="Proteomes" id="UP000705994">
    <property type="component" value="Unassembled WGS sequence"/>
</dbReference>
<keyword evidence="3" id="KW-1185">Reference proteome</keyword>
<dbReference type="EMBL" id="JAHBFV010000012">
    <property type="protein sequence ID" value="MBZ6015720.1"/>
    <property type="molecule type" value="Genomic_DNA"/>
</dbReference>
<evidence type="ECO:0000313" key="3">
    <source>
        <dbReference type="Proteomes" id="UP000705994"/>
    </source>
</evidence>